<comment type="caution">
    <text evidence="2">The sequence shown here is derived from an EMBL/GenBank/DDBJ whole genome shotgun (WGS) entry which is preliminary data.</text>
</comment>
<dbReference type="OrthoDB" id="918082at2"/>
<evidence type="ECO:0000313" key="3">
    <source>
        <dbReference type="Proteomes" id="UP000293347"/>
    </source>
</evidence>
<protein>
    <recommendedName>
        <fullName evidence="4">DUF5723 domain-containing protein</fullName>
    </recommendedName>
</protein>
<dbReference type="EMBL" id="SJSL01000002">
    <property type="protein sequence ID" value="TCD01178.1"/>
    <property type="molecule type" value="Genomic_DNA"/>
</dbReference>
<gene>
    <name evidence="2" type="ORF">EZ437_10460</name>
</gene>
<evidence type="ECO:0000256" key="1">
    <source>
        <dbReference type="SAM" id="SignalP"/>
    </source>
</evidence>
<keyword evidence="1" id="KW-0732">Signal</keyword>
<name>A0A4R0NMN4_9SPHI</name>
<feature type="chain" id="PRO_5020913049" description="DUF5723 domain-containing protein" evidence="1">
    <location>
        <begin position="22"/>
        <end position="407"/>
    </location>
</feature>
<evidence type="ECO:0008006" key="4">
    <source>
        <dbReference type="Google" id="ProtNLM"/>
    </source>
</evidence>
<keyword evidence="3" id="KW-1185">Reference proteome</keyword>
<dbReference type="RefSeq" id="WP_131595870.1">
    <property type="nucleotide sequence ID" value="NZ_SJSL01000002.1"/>
</dbReference>
<dbReference type="Proteomes" id="UP000293347">
    <property type="component" value="Unassembled WGS sequence"/>
</dbReference>
<evidence type="ECO:0000313" key="2">
    <source>
        <dbReference type="EMBL" id="TCD01178.1"/>
    </source>
</evidence>
<dbReference type="AlphaFoldDB" id="A0A4R0NMN4"/>
<reference evidence="2 3" key="1">
    <citation type="submission" date="2019-02" db="EMBL/GenBank/DDBJ databases">
        <title>Pedobacter sp. RP-1-14 sp. nov., isolated from Arctic soil.</title>
        <authorList>
            <person name="Dahal R.H."/>
        </authorList>
    </citation>
    <scope>NUCLEOTIDE SEQUENCE [LARGE SCALE GENOMIC DNA]</scope>
    <source>
        <strain evidence="2 3">RP-1-14</strain>
    </source>
</reference>
<proteinExistence type="predicted"/>
<organism evidence="2 3">
    <name type="scientific">Pedobacter psychroterrae</name>
    <dbReference type="NCBI Taxonomy" id="2530453"/>
    <lineage>
        <taxon>Bacteria</taxon>
        <taxon>Pseudomonadati</taxon>
        <taxon>Bacteroidota</taxon>
        <taxon>Sphingobacteriia</taxon>
        <taxon>Sphingobacteriales</taxon>
        <taxon>Sphingobacteriaceae</taxon>
        <taxon>Pedobacter</taxon>
    </lineage>
</organism>
<accession>A0A4R0NMN4</accession>
<feature type="signal peptide" evidence="1">
    <location>
        <begin position="1"/>
        <end position="21"/>
    </location>
</feature>
<sequence length="407" mass="46323">MKTTLSILLTSFSLISISAAAQQTNAVNEKTSPKEFSIPASPVFDLMGVSPAQVTNLSDIKDFKVDWSFKSWKVSPNLALQAQPVWELFYNRRSLEKYRKATPLMRLLSTLDVSIGTVQNEENDRRIGFAAKISLFRKRDPLMANMYDDIEVKYKEETIKVDEDIKTVKEQLDTAANILQKPGLRLQLQQLESQYFSINSRRQQEINERIKIHNEEYWNNAYLNLAFGDIYTYQTDSAGTLKKLRVNRNTASGIWLNGGLSISKKLFLSGLVRSSFYEDQLDFMLENNDTGEQTPQQSIAKNTLFSLGANIRYGGPIYTFFVELLHERKALKTAADALNDVFNPPVGFTIIGETVRWNAVQPYTINVGGDWRISRNVIINYGIRGLMNKNFKTTSFTPVVNIACMMR</sequence>